<evidence type="ECO:0000313" key="3">
    <source>
        <dbReference type="Proteomes" id="UP000276178"/>
    </source>
</evidence>
<accession>A0A3M8AWZ6</accession>
<evidence type="ECO:0000313" key="1">
    <source>
        <dbReference type="EMBL" id="GED26100.1"/>
    </source>
</evidence>
<gene>
    <name evidence="1" type="ORF">BAG01nite_22020</name>
    <name evidence="2" type="ORF">EB820_12025</name>
</gene>
<reference evidence="1 4" key="2">
    <citation type="submission" date="2019-06" db="EMBL/GenBank/DDBJ databases">
        <title>Whole genome shotgun sequence of Brevibacillus agri NBRC 15538.</title>
        <authorList>
            <person name="Hosoyama A."/>
            <person name="Uohara A."/>
            <person name="Ohji S."/>
            <person name="Ichikawa N."/>
        </authorList>
    </citation>
    <scope>NUCLEOTIDE SEQUENCE [LARGE SCALE GENOMIC DNA]</scope>
    <source>
        <strain evidence="1 4">NBRC 15538</strain>
    </source>
</reference>
<dbReference type="GeneID" id="82810979"/>
<dbReference type="AlphaFoldDB" id="A0A3M8AWZ6"/>
<dbReference type="EMBL" id="BJOD01000020">
    <property type="protein sequence ID" value="GED26100.1"/>
    <property type="molecule type" value="Genomic_DNA"/>
</dbReference>
<dbReference type="RefSeq" id="WP_122952918.1">
    <property type="nucleotide sequence ID" value="NZ_BJOD01000020.1"/>
</dbReference>
<reference evidence="2 3" key="1">
    <citation type="submission" date="2018-10" db="EMBL/GenBank/DDBJ databases">
        <title>Phylogenomics of Brevibacillus.</title>
        <authorList>
            <person name="Dunlap C."/>
        </authorList>
    </citation>
    <scope>NUCLEOTIDE SEQUENCE [LARGE SCALE GENOMIC DNA]</scope>
    <source>
        <strain evidence="2 3">NRRL NRS 1219</strain>
    </source>
</reference>
<organism evidence="2 3">
    <name type="scientific">Brevibacillus agri</name>
    <dbReference type="NCBI Taxonomy" id="51101"/>
    <lineage>
        <taxon>Bacteria</taxon>
        <taxon>Bacillati</taxon>
        <taxon>Bacillota</taxon>
        <taxon>Bacilli</taxon>
        <taxon>Bacillales</taxon>
        <taxon>Paenibacillaceae</taxon>
        <taxon>Brevibacillus</taxon>
    </lineage>
</organism>
<evidence type="ECO:0000313" key="4">
    <source>
        <dbReference type="Proteomes" id="UP000317180"/>
    </source>
</evidence>
<name>A0A3M8AWZ6_9BACL</name>
<keyword evidence="4" id="KW-1185">Reference proteome</keyword>
<proteinExistence type="predicted"/>
<comment type="caution">
    <text evidence="2">The sequence shown here is derived from an EMBL/GenBank/DDBJ whole genome shotgun (WGS) entry which is preliminary data.</text>
</comment>
<sequence length="196" mass="22461">MRRLWLFSLTLLLFLPGCEEPEVEVTLPKEVEKRMEEQLHVDIVVPPAEKLAVKYAEIRYPPIVNQQQIAGPSVAVIVYTDEKGELLPLTDEQRAVMRNRQQRELFYGEYAGRPVIIMEIHTMKNFLADAQSQLIEGMAVEYGQKETDSGTYAFYSFNYDDTAYTTTFLLQNGMTTEAAVDFNRKLIRLLKGQGES</sequence>
<protein>
    <submittedName>
        <fullName evidence="2">Uncharacterized protein</fullName>
    </submittedName>
</protein>
<dbReference type="Proteomes" id="UP000276178">
    <property type="component" value="Unassembled WGS sequence"/>
</dbReference>
<dbReference type="OrthoDB" id="2476564at2"/>
<dbReference type="Proteomes" id="UP000317180">
    <property type="component" value="Unassembled WGS sequence"/>
</dbReference>
<evidence type="ECO:0000313" key="2">
    <source>
        <dbReference type="EMBL" id="RNB55145.1"/>
    </source>
</evidence>
<dbReference type="EMBL" id="RHHN01000036">
    <property type="protein sequence ID" value="RNB55145.1"/>
    <property type="molecule type" value="Genomic_DNA"/>
</dbReference>